<dbReference type="GO" id="GO:0006811">
    <property type="term" value="P:monoatomic ion transport"/>
    <property type="evidence" value="ECO:0007669"/>
    <property type="project" value="UniProtKB-KW"/>
</dbReference>
<dbReference type="InterPro" id="IPR039426">
    <property type="entry name" value="TonB-dep_rcpt-like"/>
</dbReference>
<dbReference type="Gene3D" id="2.170.130.10">
    <property type="entry name" value="TonB-dependent receptor, plug domain"/>
    <property type="match status" value="1"/>
</dbReference>
<keyword evidence="3 10" id="KW-1134">Transmembrane beta strand</keyword>
<keyword evidence="8 10" id="KW-0472">Membrane</keyword>
<dbReference type="OrthoDB" id="9764669at2"/>
<keyword evidence="2 10" id="KW-0813">Transport</keyword>
<reference evidence="15 16" key="1">
    <citation type="journal article" date="2015" name="Environ. Microbiol.">
        <title>Methane oxidation coupled to nitrate reduction under hypoxia by the Gammaproteobacterium Methylomonas denitrificans, sp. nov. type strain FJG1.</title>
        <authorList>
            <person name="Kits K.D."/>
            <person name="Klotz M.G."/>
            <person name="Stein L.Y."/>
        </authorList>
    </citation>
    <scope>NUCLEOTIDE SEQUENCE [LARGE SCALE GENOMIC DNA]</scope>
    <source>
        <strain evidence="15 16">FJG1</strain>
    </source>
</reference>
<organism evidence="15 16">
    <name type="scientific">Methylomonas denitrificans</name>
    <dbReference type="NCBI Taxonomy" id="1538553"/>
    <lineage>
        <taxon>Bacteria</taxon>
        <taxon>Pseudomonadati</taxon>
        <taxon>Pseudomonadota</taxon>
        <taxon>Gammaproteobacteria</taxon>
        <taxon>Methylococcales</taxon>
        <taxon>Methylococcaceae</taxon>
        <taxon>Methylomonas</taxon>
    </lineage>
</organism>
<evidence type="ECO:0000256" key="5">
    <source>
        <dbReference type="ARBA" id="ARBA00022729"/>
    </source>
</evidence>
<evidence type="ECO:0000259" key="13">
    <source>
        <dbReference type="Pfam" id="PF00593"/>
    </source>
</evidence>
<evidence type="ECO:0000256" key="2">
    <source>
        <dbReference type="ARBA" id="ARBA00022448"/>
    </source>
</evidence>
<evidence type="ECO:0000256" key="10">
    <source>
        <dbReference type="PROSITE-ProRule" id="PRU01360"/>
    </source>
</evidence>
<keyword evidence="16" id="KW-1185">Reference proteome</keyword>
<dbReference type="STRING" id="1538553.JT25_009350"/>
<keyword evidence="6" id="KW-0406">Ion transport</keyword>
<evidence type="ECO:0000256" key="11">
    <source>
        <dbReference type="RuleBase" id="RU003357"/>
    </source>
</evidence>
<dbReference type="PANTHER" id="PTHR30069">
    <property type="entry name" value="TONB-DEPENDENT OUTER MEMBRANE RECEPTOR"/>
    <property type="match status" value="1"/>
</dbReference>
<feature type="domain" description="TonB-dependent receptor-like beta-barrel" evidence="13">
    <location>
        <begin position="176"/>
        <end position="580"/>
    </location>
</feature>
<feature type="domain" description="TonB-dependent receptor plug" evidence="14">
    <location>
        <begin position="43"/>
        <end position="149"/>
    </location>
</feature>
<keyword evidence="5 12" id="KW-0732">Signal</keyword>
<dbReference type="GO" id="GO:0015889">
    <property type="term" value="P:cobalamin transport"/>
    <property type="evidence" value="ECO:0007669"/>
    <property type="project" value="TreeGrafter"/>
</dbReference>
<name>A0A126T3M7_9GAMM</name>
<feature type="chain" id="PRO_5007274517" evidence="12">
    <location>
        <begin position="21"/>
        <end position="607"/>
    </location>
</feature>
<dbReference type="InterPro" id="IPR036942">
    <property type="entry name" value="Beta-barrel_TonB_sf"/>
</dbReference>
<evidence type="ECO:0000256" key="7">
    <source>
        <dbReference type="ARBA" id="ARBA00023077"/>
    </source>
</evidence>
<dbReference type="CDD" id="cd01347">
    <property type="entry name" value="ligand_gated_channel"/>
    <property type="match status" value="1"/>
</dbReference>
<proteinExistence type="inferred from homology"/>
<evidence type="ECO:0000313" key="16">
    <source>
        <dbReference type="Proteomes" id="UP000030512"/>
    </source>
</evidence>
<keyword evidence="4 10" id="KW-0812">Transmembrane</keyword>
<dbReference type="Pfam" id="PF07715">
    <property type="entry name" value="Plug"/>
    <property type="match status" value="1"/>
</dbReference>
<dbReference type="Proteomes" id="UP000030512">
    <property type="component" value="Chromosome"/>
</dbReference>
<dbReference type="InterPro" id="IPR012910">
    <property type="entry name" value="Plug_dom"/>
</dbReference>
<dbReference type="GO" id="GO:0009279">
    <property type="term" value="C:cell outer membrane"/>
    <property type="evidence" value="ECO:0007669"/>
    <property type="project" value="UniProtKB-SubCell"/>
</dbReference>
<evidence type="ECO:0000256" key="9">
    <source>
        <dbReference type="ARBA" id="ARBA00023237"/>
    </source>
</evidence>
<evidence type="ECO:0000256" key="6">
    <source>
        <dbReference type="ARBA" id="ARBA00023065"/>
    </source>
</evidence>
<dbReference type="Gene3D" id="2.40.170.20">
    <property type="entry name" value="TonB-dependent receptor, beta-barrel domain"/>
    <property type="match status" value="1"/>
</dbReference>
<evidence type="ECO:0000256" key="3">
    <source>
        <dbReference type="ARBA" id="ARBA00022452"/>
    </source>
</evidence>
<dbReference type="SUPFAM" id="SSF56935">
    <property type="entry name" value="Porins"/>
    <property type="match status" value="1"/>
</dbReference>
<sequence length="607" mass="67592">MQTILYRSLFLASTPFTVLAATSDEAINLAETVVTATRTETRQNELATAMTVYTRQDIEKLQVRTLPELLKGTPGVDMVQSGGYGKDTNVYLRGTNSDHVLVLIDGIKAGSVTTGTSAFQFIPIDQIERVEITRGPQSSLYGSEAIGGVIQIFTRKGGNSERPNIALDAGGGSYDTYNGSAAVNGKWGKAWYSLSAAQFGSQGINALSGVSVANGYNPDRDGYNNTSLNAKTGYRFDNGAELEAFFLRAEGETEIDNSTISNTEFVNQTLGATASANFSDMWRSTLRVGQSVDDADQFRHNGQFTSRFNTTRWNASWLNELALHKDHQLTLGTDYRFDEIDSTTRYAETSRYDVGAFAELHSRVFDKHFLNASLRWDENQAFGDSITGNFGWRFNWDYGLSAFASFGNAFKAPTFNQLYFPGFGNAGLRPEKSTSFEAGFAGRHDWANWELRAYHTNIEDLIVFSGTPSTARNIGKAQIDGIEAEVSTQIFGWNNKLSMNLMTPKDRQTNLRLPRRVTESLSYDVSRSFGDVDIGASVLAQGERFDNSTNTVRLGSFMTADLRTAYRIDKNWMLSAKLNNMFDKRYQTVNTYNSFGRNFYFSIHYNY</sequence>
<evidence type="ECO:0000259" key="14">
    <source>
        <dbReference type="Pfam" id="PF07715"/>
    </source>
</evidence>
<accession>A0A126T3M7</accession>
<evidence type="ECO:0000256" key="4">
    <source>
        <dbReference type="ARBA" id="ARBA00022692"/>
    </source>
</evidence>
<keyword evidence="7 11" id="KW-0798">TonB box</keyword>
<dbReference type="KEGG" id="mdn:JT25_009350"/>
<dbReference type="AlphaFoldDB" id="A0A126T3M7"/>
<dbReference type="PANTHER" id="PTHR30069:SF53">
    <property type="entry name" value="COLICIN I RECEPTOR-RELATED"/>
    <property type="match status" value="1"/>
</dbReference>
<evidence type="ECO:0000313" key="15">
    <source>
        <dbReference type="EMBL" id="AMK76693.1"/>
    </source>
</evidence>
<evidence type="ECO:0000256" key="12">
    <source>
        <dbReference type="SAM" id="SignalP"/>
    </source>
</evidence>
<dbReference type="Pfam" id="PF00593">
    <property type="entry name" value="TonB_dep_Rec_b-barrel"/>
    <property type="match status" value="1"/>
</dbReference>
<keyword evidence="9 10" id="KW-0998">Cell outer membrane</keyword>
<keyword evidence="15" id="KW-0675">Receptor</keyword>
<evidence type="ECO:0000256" key="8">
    <source>
        <dbReference type="ARBA" id="ARBA00023136"/>
    </source>
</evidence>
<comment type="similarity">
    <text evidence="10 11">Belongs to the TonB-dependent receptor family.</text>
</comment>
<feature type="signal peptide" evidence="12">
    <location>
        <begin position="1"/>
        <end position="20"/>
    </location>
</feature>
<dbReference type="RefSeq" id="WP_052142199.1">
    <property type="nucleotide sequence ID" value="NZ_CP014476.1"/>
</dbReference>
<gene>
    <name evidence="15" type="ORF">JT25_009350</name>
</gene>
<protein>
    <submittedName>
        <fullName evidence="15">TonB-dependent receptor</fullName>
    </submittedName>
</protein>
<evidence type="ECO:0000256" key="1">
    <source>
        <dbReference type="ARBA" id="ARBA00004571"/>
    </source>
</evidence>
<comment type="subcellular location">
    <subcellularLocation>
        <location evidence="1 10">Cell outer membrane</location>
        <topology evidence="1 10">Multi-pass membrane protein</topology>
    </subcellularLocation>
</comment>
<dbReference type="EMBL" id="CP014476">
    <property type="protein sequence ID" value="AMK76693.1"/>
    <property type="molecule type" value="Genomic_DNA"/>
</dbReference>
<dbReference type="PROSITE" id="PS52016">
    <property type="entry name" value="TONB_DEPENDENT_REC_3"/>
    <property type="match status" value="1"/>
</dbReference>
<dbReference type="InterPro" id="IPR000531">
    <property type="entry name" value="Beta-barrel_TonB"/>
</dbReference>
<dbReference type="InterPro" id="IPR037066">
    <property type="entry name" value="Plug_dom_sf"/>
</dbReference>